<dbReference type="EMBL" id="CP042430">
    <property type="protein sequence ID" value="QEC48784.1"/>
    <property type="molecule type" value="Genomic_DNA"/>
</dbReference>
<reference evidence="1" key="2">
    <citation type="submission" date="2019-08" db="EMBL/GenBank/DDBJ databases">
        <authorList>
            <person name="Im W.-T."/>
        </authorList>
    </citation>
    <scope>NUCLEOTIDE SEQUENCE</scope>
    <source>
        <strain evidence="1">BR7-21</strain>
    </source>
</reference>
<dbReference type="Proteomes" id="UP000321805">
    <property type="component" value="Chromosome"/>
</dbReference>
<organism evidence="1 2">
    <name type="scientific">Baekduia soli</name>
    <dbReference type="NCBI Taxonomy" id="496014"/>
    <lineage>
        <taxon>Bacteria</taxon>
        <taxon>Bacillati</taxon>
        <taxon>Actinomycetota</taxon>
        <taxon>Thermoleophilia</taxon>
        <taxon>Solirubrobacterales</taxon>
        <taxon>Baekduiaceae</taxon>
        <taxon>Baekduia</taxon>
    </lineage>
</organism>
<proteinExistence type="predicted"/>
<dbReference type="KEGG" id="bsol:FSW04_15185"/>
<keyword evidence="2" id="KW-1185">Reference proteome</keyword>
<reference evidence="1" key="1">
    <citation type="journal article" date="2018" name="J. Microbiol.">
        <title>Baekduia soli gen. nov., sp. nov., a novel bacterium isolated from the soil of Baekdu Mountain and proposal of a novel family name, Baekduiaceae fam. nov.</title>
        <authorList>
            <person name="An D.S."/>
            <person name="Siddiqi M.Z."/>
            <person name="Kim K.H."/>
            <person name="Yu H.S."/>
            <person name="Im W.T."/>
        </authorList>
    </citation>
    <scope>NUCLEOTIDE SEQUENCE [LARGE SCALE GENOMIC DNA]</scope>
    <source>
        <strain evidence="1">BR7-21</strain>
    </source>
</reference>
<protein>
    <submittedName>
        <fullName evidence="1">Uncharacterized protein</fullName>
    </submittedName>
</protein>
<evidence type="ECO:0000313" key="2">
    <source>
        <dbReference type="Proteomes" id="UP000321805"/>
    </source>
</evidence>
<dbReference type="AlphaFoldDB" id="A0A5B8U6S2"/>
<dbReference type="OrthoDB" id="5243033at2"/>
<name>A0A5B8U6S2_9ACTN</name>
<evidence type="ECO:0000313" key="1">
    <source>
        <dbReference type="EMBL" id="QEC48784.1"/>
    </source>
</evidence>
<dbReference type="RefSeq" id="WP_146920709.1">
    <property type="nucleotide sequence ID" value="NZ_CP042430.1"/>
</dbReference>
<gene>
    <name evidence="1" type="ORF">FSW04_15185</name>
</gene>
<accession>A0A5B8U6S2</accession>
<sequence length="333" mass="34093">MARRIYAQAAHGRNVASVTRRLDSSSALANAVARGDAAAARAALLPLMKNQVRQIVISRGGRTLVRIGTTPSLAPVTRTIRSASGASVGTYRLSVASDVSIAGTMAAVTGDGVSVQQSGRAVVADAASGRPTASVDFAATAFSGAPLTFRLAMPAAPPSQCGASDAQTRALTIGAIGRRLFAAEQSGGATARVLRHVTSDPRVVQAVAHDDPGALRAEIVHLFGDRTLHVVRIRATTASGALVNDVGGPYVLAPASAPVKLGARVIGRVTLSIQDDTGYIKLMHRFTGAVVQLSTPAGPVPGSNVPVPGVTYRRVTFTVQAFPSGPLQVSLLS</sequence>